<keyword evidence="7" id="KW-1185">Reference proteome</keyword>
<accession>A0AAN9FCP2</accession>
<dbReference type="FunFam" id="3.30.200.20:FF:000604">
    <property type="entry name" value="Proline-rich receptor-like protein kinase PERK8"/>
    <property type="match status" value="1"/>
</dbReference>
<evidence type="ECO:0000256" key="4">
    <source>
        <dbReference type="SAM" id="MobiDB-lite"/>
    </source>
</evidence>
<keyword evidence="2" id="KW-0547">Nucleotide-binding</keyword>
<dbReference type="AlphaFoldDB" id="A0AAN9FCP2"/>
<comment type="caution">
    <text evidence="6">The sequence shown here is derived from an EMBL/GenBank/DDBJ whole genome shotgun (WGS) entry which is preliminary data.</text>
</comment>
<evidence type="ECO:0000313" key="7">
    <source>
        <dbReference type="Proteomes" id="UP001359559"/>
    </source>
</evidence>
<organism evidence="6 7">
    <name type="scientific">Clitoria ternatea</name>
    <name type="common">Butterfly pea</name>
    <dbReference type="NCBI Taxonomy" id="43366"/>
    <lineage>
        <taxon>Eukaryota</taxon>
        <taxon>Viridiplantae</taxon>
        <taxon>Streptophyta</taxon>
        <taxon>Embryophyta</taxon>
        <taxon>Tracheophyta</taxon>
        <taxon>Spermatophyta</taxon>
        <taxon>Magnoliopsida</taxon>
        <taxon>eudicotyledons</taxon>
        <taxon>Gunneridae</taxon>
        <taxon>Pentapetalae</taxon>
        <taxon>rosids</taxon>
        <taxon>fabids</taxon>
        <taxon>Fabales</taxon>
        <taxon>Fabaceae</taxon>
        <taxon>Papilionoideae</taxon>
        <taxon>50 kb inversion clade</taxon>
        <taxon>NPAAA clade</taxon>
        <taxon>indigoferoid/millettioid clade</taxon>
        <taxon>Phaseoleae</taxon>
        <taxon>Clitoria</taxon>
    </lineage>
</organism>
<dbReference type="PANTHER" id="PTHR47989:SF8">
    <property type="entry name" value="INACTIVE PROTEIN KINASE SELMODRAFT_444075-LIKE"/>
    <property type="match status" value="1"/>
</dbReference>
<feature type="region of interest" description="Disordered" evidence="4">
    <location>
        <begin position="1"/>
        <end position="22"/>
    </location>
</feature>
<keyword evidence="3" id="KW-0067">ATP-binding</keyword>
<dbReference type="GO" id="GO:0004674">
    <property type="term" value="F:protein serine/threonine kinase activity"/>
    <property type="evidence" value="ECO:0007669"/>
    <property type="project" value="UniProtKB-KW"/>
</dbReference>
<sequence>MSHPHTSVKQEKQHSNNPEAPHMDEQVGCSVCSVCSNMRPKFKWKKRDFTCAELHAATHGFSPKNFLSEGGFGAVYKGEICGKKIAVKQHVYASRKGEKEFKSEVDALSKARHENVVMLLGSCSEGNHRLLVYEYVCNGSLDQHLSQHSRKPPSWQDRVKVAVGTAKGLLYLHENNIIHRDMTPNNILVTHDYEVLLGDFGLARTVSEGSSHWTDCVGNLEYWAPEYAESGTVSTKTDVYSFGVVLLQLITGMRTTDKRVVEKGLVRWARPLLRQRKCQELIDGRMINSHDCHQLYWMSRLAESCLKKDPDNRLNMNIVVKALGQIAQGRGCIVRKDHSLTLPRDDIEDSSESEGGSGYIYII</sequence>
<proteinExistence type="predicted"/>
<dbReference type="InterPro" id="IPR011009">
    <property type="entry name" value="Kinase-like_dom_sf"/>
</dbReference>
<dbReference type="InterPro" id="IPR008266">
    <property type="entry name" value="Tyr_kinase_AS"/>
</dbReference>
<dbReference type="SUPFAM" id="SSF56112">
    <property type="entry name" value="Protein kinase-like (PK-like)"/>
    <property type="match status" value="1"/>
</dbReference>
<reference evidence="6 7" key="1">
    <citation type="submission" date="2024-01" db="EMBL/GenBank/DDBJ databases">
        <title>The genomes of 5 underutilized Papilionoideae crops provide insights into root nodulation and disease resistance.</title>
        <authorList>
            <person name="Yuan L."/>
        </authorList>
    </citation>
    <scope>NUCLEOTIDE SEQUENCE [LARGE SCALE GENOMIC DNA]</scope>
    <source>
        <strain evidence="6">LY-2023</strain>
        <tissue evidence="6">Leaf</tissue>
    </source>
</reference>
<keyword evidence="1" id="KW-0723">Serine/threonine-protein kinase</keyword>
<evidence type="ECO:0000256" key="3">
    <source>
        <dbReference type="ARBA" id="ARBA00022840"/>
    </source>
</evidence>
<dbReference type="Gene3D" id="3.30.200.20">
    <property type="entry name" value="Phosphorylase Kinase, domain 1"/>
    <property type="match status" value="1"/>
</dbReference>
<gene>
    <name evidence="6" type="ORF">RJT34_27522</name>
</gene>
<evidence type="ECO:0000313" key="6">
    <source>
        <dbReference type="EMBL" id="KAK7271545.1"/>
    </source>
</evidence>
<dbReference type="InterPro" id="IPR000719">
    <property type="entry name" value="Prot_kinase_dom"/>
</dbReference>
<name>A0AAN9FCP2_CLITE</name>
<evidence type="ECO:0000256" key="2">
    <source>
        <dbReference type="ARBA" id="ARBA00022741"/>
    </source>
</evidence>
<dbReference type="Pfam" id="PF07714">
    <property type="entry name" value="PK_Tyr_Ser-Thr"/>
    <property type="match status" value="1"/>
</dbReference>
<dbReference type="EMBL" id="JAYKXN010000007">
    <property type="protein sequence ID" value="KAK7271545.1"/>
    <property type="molecule type" value="Genomic_DNA"/>
</dbReference>
<dbReference type="PANTHER" id="PTHR47989">
    <property type="entry name" value="OS01G0750732 PROTEIN"/>
    <property type="match status" value="1"/>
</dbReference>
<dbReference type="GO" id="GO:0005524">
    <property type="term" value="F:ATP binding"/>
    <property type="evidence" value="ECO:0007669"/>
    <property type="project" value="UniProtKB-KW"/>
</dbReference>
<evidence type="ECO:0000256" key="1">
    <source>
        <dbReference type="ARBA" id="ARBA00022527"/>
    </source>
</evidence>
<dbReference type="PIRSF" id="PIRSF000654">
    <property type="entry name" value="Integrin-linked_kinase"/>
    <property type="match status" value="1"/>
</dbReference>
<evidence type="ECO:0000259" key="5">
    <source>
        <dbReference type="PROSITE" id="PS50011"/>
    </source>
</evidence>
<keyword evidence="1" id="KW-0418">Kinase</keyword>
<dbReference type="InterPro" id="IPR001245">
    <property type="entry name" value="Ser-Thr/Tyr_kinase_cat_dom"/>
</dbReference>
<dbReference type="Gene3D" id="1.10.510.10">
    <property type="entry name" value="Transferase(Phosphotransferase) domain 1"/>
    <property type="match status" value="1"/>
</dbReference>
<feature type="domain" description="Protein kinase" evidence="5">
    <location>
        <begin position="61"/>
        <end position="341"/>
    </location>
</feature>
<dbReference type="FunFam" id="1.10.510.10:FF:000849">
    <property type="entry name" value="receptor-like cytosolic serine/threonine-protein kinase RBK1 isoform X1"/>
    <property type="match status" value="1"/>
</dbReference>
<dbReference type="Proteomes" id="UP001359559">
    <property type="component" value="Unassembled WGS sequence"/>
</dbReference>
<keyword evidence="1" id="KW-0808">Transferase</keyword>
<dbReference type="PROSITE" id="PS50011">
    <property type="entry name" value="PROTEIN_KINASE_DOM"/>
    <property type="match status" value="1"/>
</dbReference>
<dbReference type="PROSITE" id="PS00109">
    <property type="entry name" value="PROTEIN_KINASE_TYR"/>
    <property type="match status" value="1"/>
</dbReference>
<protein>
    <recommendedName>
        <fullName evidence="5">Protein kinase domain-containing protein</fullName>
    </recommendedName>
</protein>